<dbReference type="RefSeq" id="WP_265722803.1">
    <property type="nucleotide sequence ID" value="NZ_JAPIVK010000029.1"/>
</dbReference>
<evidence type="ECO:0000313" key="2">
    <source>
        <dbReference type="Proteomes" id="UP001597425"/>
    </source>
</evidence>
<evidence type="ECO:0000313" key="1">
    <source>
        <dbReference type="EMBL" id="MFD2312008.1"/>
    </source>
</evidence>
<organism evidence="1 2">
    <name type="scientific">Microbulbifer halophilus</name>
    <dbReference type="NCBI Taxonomy" id="453963"/>
    <lineage>
        <taxon>Bacteria</taxon>
        <taxon>Pseudomonadati</taxon>
        <taxon>Pseudomonadota</taxon>
        <taxon>Gammaproteobacteria</taxon>
        <taxon>Cellvibrionales</taxon>
        <taxon>Microbulbiferaceae</taxon>
        <taxon>Microbulbifer</taxon>
    </lineage>
</organism>
<name>A0ABW5EEL2_9GAMM</name>
<accession>A0ABW5EEL2</accession>
<reference evidence="2" key="1">
    <citation type="journal article" date="2019" name="Int. J. Syst. Evol. Microbiol.">
        <title>The Global Catalogue of Microorganisms (GCM) 10K type strain sequencing project: providing services to taxonomists for standard genome sequencing and annotation.</title>
        <authorList>
            <consortium name="The Broad Institute Genomics Platform"/>
            <consortium name="The Broad Institute Genome Sequencing Center for Infectious Disease"/>
            <person name="Wu L."/>
            <person name="Ma J."/>
        </authorList>
    </citation>
    <scope>NUCLEOTIDE SEQUENCE [LARGE SCALE GENOMIC DNA]</scope>
    <source>
        <strain evidence="2">KCTC 12848</strain>
    </source>
</reference>
<dbReference type="EMBL" id="JBHUJD010000026">
    <property type="protein sequence ID" value="MFD2312008.1"/>
    <property type="molecule type" value="Genomic_DNA"/>
</dbReference>
<comment type="caution">
    <text evidence="1">The sequence shown here is derived from an EMBL/GenBank/DDBJ whole genome shotgun (WGS) entry which is preliminary data.</text>
</comment>
<sequence length="45" mass="5383">MPNFRKYSYSQDAMVVINFDDQLQPDTFEFTFHRLVDGHIDLSPF</sequence>
<gene>
    <name evidence="1" type="ORF">ACFSKX_16390</name>
</gene>
<proteinExistence type="predicted"/>
<protein>
    <recommendedName>
        <fullName evidence="3">Transposase</fullName>
    </recommendedName>
</protein>
<dbReference type="Proteomes" id="UP001597425">
    <property type="component" value="Unassembled WGS sequence"/>
</dbReference>
<keyword evidence="2" id="KW-1185">Reference proteome</keyword>
<evidence type="ECO:0008006" key="3">
    <source>
        <dbReference type="Google" id="ProtNLM"/>
    </source>
</evidence>